<feature type="compositionally biased region" description="Basic and acidic residues" evidence="1">
    <location>
        <begin position="1"/>
        <end position="20"/>
    </location>
</feature>
<evidence type="ECO:0000313" key="2">
    <source>
        <dbReference type="EMBL" id="AAB63252.1"/>
    </source>
</evidence>
<accession>O24275</accession>
<feature type="region of interest" description="Disordered" evidence="1">
    <location>
        <begin position="1"/>
        <end position="21"/>
    </location>
</feature>
<evidence type="ECO:0000256" key="1">
    <source>
        <dbReference type="SAM" id="MobiDB-lite"/>
    </source>
</evidence>
<dbReference type="AlphaFoldDB" id="O24275"/>
<dbReference type="EMBL" id="U55051">
    <property type="protein sequence ID" value="AAB63252.1"/>
    <property type="molecule type" value="mRNA"/>
</dbReference>
<proteinExistence type="evidence at transcript level"/>
<organism evidence="2">
    <name type="scientific">Pseudotsuga menziesii</name>
    <name type="common">Douglas-fir</name>
    <name type="synonym">Abies menziesii</name>
    <dbReference type="NCBI Taxonomy" id="3357"/>
    <lineage>
        <taxon>Eukaryota</taxon>
        <taxon>Viridiplantae</taxon>
        <taxon>Streptophyta</taxon>
        <taxon>Embryophyta</taxon>
        <taxon>Tracheophyta</taxon>
        <taxon>Spermatophyta</taxon>
        <taxon>Pinopsida</taxon>
        <taxon>Pinidae</taxon>
        <taxon>Conifers I</taxon>
        <taxon>Pinales</taxon>
        <taxon>Pinaceae</taxon>
        <taxon>Pseudotsuga</taxon>
    </lineage>
</organism>
<reference evidence="2" key="1">
    <citation type="journal article" date="1997" name="Plant Mol. Biol.">
        <title>The isolation of a novel metallothionein-related cDNA expressed in somatic and zygotic embryos of Douglas-fir: regulation by ABA, osmoticum, and metal ions.</title>
        <authorList>
            <person name="Chatthai M."/>
            <person name="Kaukinen K.H."/>
            <person name="Tranbarger T.J."/>
            <person name="Gupta P.K."/>
            <person name="Misra S."/>
        </authorList>
    </citation>
    <scope>NUCLEOTIDE SEQUENCE</scope>
</reference>
<name>O24275_PSEMZ</name>
<sequence length="68" mass="7375">MSSDGKDCGCADPTQCDKKGNSLGVEMVETSYDYNMNMSFGFEYEMETVAAENGCKSGASSKYSNRCN</sequence>
<dbReference type="PIR" id="T09545">
    <property type="entry name" value="T09545"/>
</dbReference>
<protein>
    <submittedName>
        <fullName evidence="2">Metallothionein-like protein</fullName>
    </submittedName>
</protein>